<dbReference type="SUPFAM" id="SSF50715">
    <property type="entry name" value="Ribosomal protein L25-like"/>
    <property type="match status" value="1"/>
</dbReference>
<feature type="non-terminal residue" evidence="4">
    <location>
        <position position="54"/>
    </location>
</feature>
<name>A0A2M7QBW2_9BACT</name>
<gene>
    <name evidence="4" type="ORF">COY90_04490</name>
</gene>
<dbReference type="EMBL" id="PFLF01000096">
    <property type="protein sequence ID" value="PIY68701.1"/>
    <property type="molecule type" value="Genomic_DNA"/>
</dbReference>
<reference evidence="5" key="1">
    <citation type="submission" date="2017-09" db="EMBL/GenBank/DDBJ databases">
        <title>Depth-based differentiation of microbial function through sediment-hosted aquifers and enrichment of novel symbionts in the deep terrestrial subsurface.</title>
        <authorList>
            <person name="Probst A.J."/>
            <person name="Ladd B."/>
            <person name="Jarett J.K."/>
            <person name="Geller-Mcgrath D.E."/>
            <person name="Sieber C.M.K."/>
            <person name="Emerson J.B."/>
            <person name="Anantharaman K."/>
            <person name="Thomas B.C."/>
            <person name="Malmstrom R."/>
            <person name="Stieglmeier M."/>
            <person name="Klingl A."/>
            <person name="Woyke T."/>
            <person name="Ryan C.M."/>
            <person name="Banfield J.F."/>
        </authorList>
    </citation>
    <scope>NUCLEOTIDE SEQUENCE [LARGE SCALE GENOMIC DNA]</scope>
</reference>
<organism evidence="4 5">
    <name type="scientific">Candidatus Roizmanbacteria bacterium CG_4_10_14_0_8_um_filter_39_9</name>
    <dbReference type="NCBI Taxonomy" id="1974829"/>
    <lineage>
        <taxon>Bacteria</taxon>
        <taxon>Candidatus Roizmaniibacteriota</taxon>
    </lineage>
</organism>
<dbReference type="Proteomes" id="UP000230108">
    <property type="component" value="Unassembled WGS sequence"/>
</dbReference>
<evidence type="ECO:0000313" key="5">
    <source>
        <dbReference type="Proteomes" id="UP000230108"/>
    </source>
</evidence>
<dbReference type="Pfam" id="PF01386">
    <property type="entry name" value="Ribosomal_L25p"/>
    <property type="match status" value="1"/>
</dbReference>
<dbReference type="Gene3D" id="2.40.240.10">
    <property type="entry name" value="Ribosomal Protein L25, Chain P"/>
    <property type="match status" value="1"/>
</dbReference>
<evidence type="ECO:0000313" key="4">
    <source>
        <dbReference type="EMBL" id="PIY68701.1"/>
    </source>
</evidence>
<evidence type="ECO:0000259" key="3">
    <source>
        <dbReference type="Pfam" id="PF01386"/>
    </source>
</evidence>
<keyword evidence="1" id="KW-0689">Ribosomal protein</keyword>
<accession>A0A2M7QBW2</accession>
<keyword evidence="2" id="KW-0687">Ribonucleoprotein</keyword>
<dbReference type="InterPro" id="IPR011035">
    <property type="entry name" value="Ribosomal_bL25/Gln-tRNA_synth"/>
</dbReference>
<comment type="caution">
    <text evidence="4">The sequence shown here is derived from an EMBL/GenBank/DDBJ whole genome shotgun (WGS) entry which is preliminary data.</text>
</comment>
<sequence>MKKTTPKTGSLTLNVTHRTVVGKQVRKLRKLGTLPANIYGADFKSTSISVPYAD</sequence>
<dbReference type="CDD" id="cd00495">
    <property type="entry name" value="Ribosomal_L25_TL5_CTC"/>
    <property type="match status" value="1"/>
</dbReference>
<dbReference type="GO" id="GO:0003735">
    <property type="term" value="F:structural constituent of ribosome"/>
    <property type="evidence" value="ECO:0007669"/>
    <property type="project" value="InterPro"/>
</dbReference>
<dbReference type="GO" id="GO:0006412">
    <property type="term" value="P:translation"/>
    <property type="evidence" value="ECO:0007669"/>
    <property type="project" value="InterPro"/>
</dbReference>
<proteinExistence type="predicted"/>
<protein>
    <recommendedName>
        <fullName evidence="3">Large ribosomal subunit protein bL25 L25 domain-containing protein</fullName>
    </recommendedName>
</protein>
<dbReference type="GO" id="GO:0005840">
    <property type="term" value="C:ribosome"/>
    <property type="evidence" value="ECO:0007669"/>
    <property type="project" value="UniProtKB-KW"/>
</dbReference>
<dbReference type="InterPro" id="IPR029751">
    <property type="entry name" value="Ribosomal_L25_dom"/>
</dbReference>
<dbReference type="AlphaFoldDB" id="A0A2M7QBW2"/>
<dbReference type="InterPro" id="IPR020056">
    <property type="entry name" value="Rbsml_bL25/Gln-tRNA_synth_N"/>
</dbReference>
<dbReference type="GO" id="GO:1990904">
    <property type="term" value="C:ribonucleoprotein complex"/>
    <property type="evidence" value="ECO:0007669"/>
    <property type="project" value="UniProtKB-KW"/>
</dbReference>
<feature type="domain" description="Large ribosomal subunit protein bL25 L25" evidence="3">
    <location>
        <begin position="13"/>
        <end position="52"/>
    </location>
</feature>
<evidence type="ECO:0000256" key="1">
    <source>
        <dbReference type="ARBA" id="ARBA00022980"/>
    </source>
</evidence>
<evidence type="ECO:0000256" key="2">
    <source>
        <dbReference type="ARBA" id="ARBA00023274"/>
    </source>
</evidence>